<name>A0AAD5SFK0_9FUNG</name>
<dbReference type="CDD" id="cd09010">
    <property type="entry name" value="MTAP_SsMTAPII_like_MTIP"/>
    <property type="match status" value="1"/>
</dbReference>
<keyword evidence="3 4" id="KW-0660">Purine salvage</keyword>
<dbReference type="GO" id="GO:0019509">
    <property type="term" value="P:L-methionine salvage from methylthioadenosine"/>
    <property type="evidence" value="ECO:0007669"/>
    <property type="project" value="UniProtKB-UniRule"/>
</dbReference>
<dbReference type="SUPFAM" id="SSF53167">
    <property type="entry name" value="Purine and uridine phosphorylases"/>
    <property type="match status" value="1"/>
</dbReference>
<reference evidence="6" key="1">
    <citation type="submission" date="2020-05" db="EMBL/GenBank/DDBJ databases">
        <title>Phylogenomic resolution of chytrid fungi.</title>
        <authorList>
            <person name="Stajich J.E."/>
            <person name="Amses K."/>
            <person name="Simmons R."/>
            <person name="Seto K."/>
            <person name="Myers J."/>
            <person name="Bonds A."/>
            <person name="Quandt C.A."/>
            <person name="Barry K."/>
            <person name="Liu P."/>
            <person name="Grigoriev I."/>
            <person name="Longcore J.E."/>
            <person name="James T.Y."/>
        </authorList>
    </citation>
    <scope>NUCLEOTIDE SEQUENCE</scope>
    <source>
        <strain evidence="6">JEL0318</strain>
    </source>
</reference>
<dbReference type="AlphaFoldDB" id="A0AAD5SFK0"/>
<proteinExistence type="inferred from homology"/>
<keyword evidence="4" id="KW-0963">Cytoplasm</keyword>
<feature type="site" description="Important for substrate specificity" evidence="4">
    <location>
        <position position="200"/>
    </location>
</feature>
<keyword evidence="1 4" id="KW-0328">Glycosyltransferase</keyword>
<feature type="site" description="Important for substrate specificity" evidence="4">
    <location>
        <position position="255"/>
    </location>
</feature>
<comment type="function">
    <text evidence="4">Catalyzes the reversible phosphorylation of S-methyl-5'-thioadenosine (MTA) to adenine and 5-methylthioribose-1-phosphate. Involved in the breakdown of MTA, a major by-product of polyamine biosynthesis. Responsible for the first step in the methionine salvage pathway after MTA has been generated from S-adenosylmethionine. Has broad substrate specificity with 6-aminopurine nucleosides as preferred substrates.</text>
</comment>
<evidence type="ECO:0000313" key="6">
    <source>
        <dbReference type="EMBL" id="KAJ3048564.1"/>
    </source>
</evidence>
<dbReference type="PANTHER" id="PTHR42679:SF2">
    <property type="entry name" value="S-METHYL-5'-THIOADENOSINE PHOSPHORYLASE"/>
    <property type="match status" value="1"/>
</dbReference>
<organism evidence="6 7">
    <name type="scientific">Rhizophlyctis rosea</name>
    <dbReference type="NCBI Taxonomy" id="64517"/>
    <lineage>
        <taxon>Eukaryota</taxon>
        <taxon>Fungi</taxon>
        <taxon>Fungi incertae sedis</taxon>
        <taxon>Chytridiomycota</taxon>
        <taxon>Chytridiomycota incertae sedis</taxon>
        <taxon>Chytridiomycetes</taxon>
        <taxon>Rhizophlyctidales</taxon>
        <taxon>Rhizophlyctidaceae</taxon>
        <taxon>Rhizophlyctis</taxon>
    </lineage>
</organism>
<evidence type="ECO:0000256" key="2">
    <source>
        <dbReference type="ARBA" id="ARBA00022679"/>
    </source>
</evidence>
<protein>
    <recommendedName>
        <fullName evidence="4">S-methyl-5'-thioadenosine phosphorylase</fullName>
        <ecNumber evidence="4">2.4.2.28</ecNumber>
    </recommendedName>
    <alternativeName>
        <fullName evidence="4">5'-methylthioadenosine phosphorylase</fullName>
        <shortName evidence="4">MTA phosphorylase</shortName>
        <shortName evidence="4">MTAP</shortName>
        <shortName evidence="4">MTAPase</shortName>
    </alternativeName>
</protein>
<feature type="binding site" evidence="4">
    <location>
        <position position="219"/>
    </location>
    <ligand>
        <name>phosphate</name>
        <dbReference type="ChEBI" id="CHEBI:43474"/>
    </ligand>
</feature>
<feature type="binding site" evidence="4">
    <location>
        <begin position="118"/>
        <end position="119"/>
    </location>
    <ligand>
        <name>phosphate</name>
        <dbReference type="ChEBI" id="CHEBI:43474"/>
    </ligand>
</feature>
<sequence>MTVELEQIPTDVKIAVIGGSGLYHLDNLEVNIPLALLSTFSLVLTFFNPQVLGEVNPLTPWGHPSDRIIISLHTPSSTKVAFLARHGRGHYLNPSEVPARANIAALKSLGVTTILAFSAVGSLREEIPPRDFILPSQIIDRTKGIRPSTFFENGVTAHVPFADPFDKSLADLIVANAGVLEGAKLHTDKTLVCMEGPAFSTRAESHLYRQWGADIINMSVLPESKLAREAEIAYQMVCMSTDYDCWKEHEEAVTVEAVIANLGANGDNAKRLVEAVIPALAKALEEGSLKSVEALKGSNRFAVITSKEKRNPEQVNKLEYILPGYF</sequence>
<accession>A0AAD5SFK0</accession>
<comment type="catalytic activity">
    <reaction evidence="4">
        <text>S-methyl-5'-thioadenosine + phosphate = 5-(methylsulfanyl)-alpha-D-ribose 1-phosphate + adenine</text>
        <dbReference type="Rhea" id="RHEA:11852"/>
        <dbReference type="ChEBI" id="CHEBI:16708"/>
        <dbReference type="ChEBI" id="CHEBI:17509"/>
        <dbReference type="ChEBI" id="CHEBI:43474"/>
        <dbReference type="ChEBI" id="CHEBI:58533"/>
        <dbReference type="EC" id="2.4.2.28"/>
    </reaction>
</comment>
<dbReference type="InterPro" id="IPR035994">
    <property type="entry name" value="Nucleoside_phosphorylase_sf"/>
</dbReference>
<dbReference type="EMBL" id="JADGJD010000771">
    <property type="protein sequence ID" value="KAJ3048564.1"/>
    <property type="molecule type" value="Genomic_DNA"/>
</dbReference>
<keyword evidence="7" id="KW-1185">Reference proteome</keyword>
<feature type="binding site" evidence="4">
    <location>
        <begin position="85"/>
        <end position="86"/>
    </location>
    <ligand>
        <name>phosphate</name>
        <dbReference type="ChEBI" id="CHEBI:43474"/>
    </ligand>
</feature>
<dbReference type="HAMAP" id="MF_01963">
    <property type="entry name" value="MTAP"/>
    <property type="match status" value="1"/>
</dbReference>
<dbReference type="PANTHER" id="PTHR42679">
    <property type="entry name" value="S-METHYL-5'-THIOADENOSINE PHOSPHORYLASE"/>
    <property type="match status" value="1"/>
</dbReference>
<dbReference type="Pfam" id="PF01048">
    <property type="entry name" value="PNP_UDP_1"/>
    <property type="match status" value="1"/>
</dbReference>
<dbReference type="FunFam" id="3.40.50.1580:FF:000008">
    <property type="entry name" value="S-methyl-5'-thioadenosine phosphorylase"/>
    <property type="match status" value="1"/>
</dbReference>
<gene>
    <name evidence="6" type="ORF">HK097_010429</name>
</gene>
<comment type="caution">
    <text evidence="6">The sequence shown here is derived from an EMBL/GenBank/DDBJ whole genome shotgun (WGS) entry which is preliminary data.</text>
</comment>
<dbReference type="InterPro" id="IPR000845">
    <property type="entry name" value="Nucleoside_phosphorylase_d"/>
</dbReference>
<dbReference type="GO" id="GO:0006166">
    <property type="term" value="P:purine ribonucleoside salvage"/>
    <property type="evidence" value="ECO:0007669"/>
    <property type="project" value="UniProtKB-KW"/>
</dbReference>
<dbReference type="PROSITE" id="PS01240">
    <property type="entry name" value="PNP_MTAP_2"/>
    <property type="match status" value="1"/>
</dbReference>
<keyword evidence="2 4" id="KW-0808">Transferase</keyword>
<dbReference type="InterPro" id="IPR018099">
    <property type="entry name" value="Purine_phosphorylase-2_CS"/>
</dbReference>
<feature type="binding site" evidence="4">
    <location>
        <position position="218"/>
    </location>
    <ligand>
        <name>substrate</name>
    </ligand>
</feature>
<evidence type="ECO:0000259" key="5">
    <source>
        <dbReference type="Pfam" id="PF01048"/>
    </source>
</evidence>
<comment type="similarity">
    <text evidence="4">Belongs to the PNP/MTAP phosphorylase family. MTAP subfamily.</text>
</comment>
<feature type="domain" description="Nucleoside phosphorylase" evidence="5">
    <location>
        <begin position="58"/>
        <end position="277"/>
    </location>
</feature>
<feature type="binding site" evidence="4">
    <location>
        <begin position="242"/>
        <end position="244"/>
    </location>
    <ligand>
        <name>substrate</name>
    </ligand>
</feature>
<comment type="subunit">
    <text evidence="4">Homotrimer.</text>
</comment>
<evidence type="ECO:0000256" key="4">
    <source>
        <dbReference type="HAMAP-Rule" id="MF_03155"/>
    </source>
</evidence>
<evidence type="ECO:0000313" key="7">
    <source>
        <dbReference type="Proteomes" id="UP001212841"/>
    </source>
</evidence>
<dbReference type="GO" id="GO:0005829">
    <property type="term" value="C:cytosol"/>
    <property type="evidence" value="ECO:0007669"/>
    <property type="project" value="TreeGrafter"/>
</dbReference>
<dbReference type="InterPro" id="IPR010044">
    <property type="entry name" value="MTAP"/>
</dbReference>
<evidence type="ECO:0000256" key="3">
    <source>
        <dbReference type="ARBA" id="ARBA00022726"/>
    </source>
</evidence>
<dbReference type="EC" id="2.4.2.28" evidence="4"/>
<feature type="binding site" evidence="4">
    <location>
        <position position="20"/>
    </location>
    <ligand>
        <name>phosphate</name>
        <dbReference type="ChEBI" id="CHEBI:43474"/>
    </ligand>
</feature>
<comment type="subcellular location">
    <subcellularLocation>
        <location evidence="4">Cytoplasm</location>
    </subcellularLocation>
    <subcellularLocation>
        <location evidence="4">Nucleus</location>
    </subcellularLocation>
</comment>
<dbReference type="GO" id="GO:0017061">
    <property type="term" value="F:S-methyl-5-thioadenosine phosphorylase activity"/>
    <property type="evidence" value="ECO:0007669"/>
    <property type="project" value="UniProtKB-UniRule"/>
</dbReference>
<dbReference type="Gene3D" id="3.40.50.1580">
    <property type="entry name" value="Nucleoside phosphorylase domain"/>
    <property type="match status" value="1"/>
</dbReference>
<keyword evidence="4" id="KW-0539">Nucleus</keyword>
<dbReference type="GO" id="GO:0005634">
    <property type="term" value="C:nucleus"/>
    <property type="evidence" value="ECO:0007669"/>
    <property type="project" value="UniProtKB-SubCell"/>
</dbReference>
<comment type="pathway">
    <text evidence="4">Amino-acid biosynthesis; L-methionine biosynthesis via salvage pathway; S-methyl-5-thio-alpha-D-ribose 1-phosphate from S-methyl-5'-thioadenosine (phosphorylase route): step 1/1.</text>
</comment>
<dbReference type="Proteomes" id="UP001212841">
    <property type="component" value="Unassembled WGS sequence"/>
</dbReference>
<evidence type="ECO:0000256" key="1">
    <source>
        <dbReference type="ARBA" id="ARBA00022676"/>
    </source>
</evidence>